<dbReference type="RefSeq" id="WP_185682894.1">
    <property type="nucleotide sequence ID" value="NZ_JACLAU010000007.1"/>
</dbReference>
<dbReference type="Proteomes" id="UP000520156">
    <property type="component" value="Unassembled WGS sequence"/>
</dbReference>
<keyword evidence="2" id="KW-0472">Membrane</keyword>
<feature type="transmembrane region" description="Helical" evidence="2">
    <location>
        <begin position="20"/>
        <end position="39"/>
    </location>
</feature>
<gene>
    <name evidence="3" type="ORF">H7F49_07180</name>
</gene>
<keyword evidence="2" id="KW-0812">Transmembrane</keyword>
<reference evidence="3 4" key="1">
    <citation type="submission" date="2020-08" db="EMBL/GenBank/DDBJ databases">
        <title>The genome sequence of Novosphingobium flavum 4Y4.</title>
        <authorList>
            <person name="Liu Y."/>
        </authorList>
    </citation>
    <scope>NUCLEOTIDE SEQUENCE [LARGE SCALE GENOMIC DNA]</scope>
    <source>
        <strain evidence="3 4">4Y4</strain>
    </source>
</reference>
<name>A0A7X1F6X0_9SPHN</name>
<sequence length="132" mass="13571">MTLRANPVHAILQPARPARLGGVLHAGVLLATLLVCLVLPRNGQGVLLVSLAPRPATVLPRDIGWNGLALLGRGPLSGSLLVRPAGPVPLLALLRHGVVPIAVPLAVCGRDGANRPGAGPNPSPDKRSSWMN</sequence>
<evidence type="ECO:0000256" key="2">
    <source>
        <dbReference type="SAM" id="Phobius"/>
    </source>
</evidence>
<accession>A0A7X1F6X0</accession>
<keyword evidence="2" id="KW-1133">Transmembrane helix</keyword>
<evidence type="ECO:0000313" key="3">
    <source>
        <dbReference type="EMBL" id="MBC2651480.1"/>
    </source>
</evidence>
<comment type="caution">
    <text evidence="3">The sequence shown here is derived from an EMBL/GenBank/DDBJ whole genome shotgun (WGS) entry which is preliminary data.</text>
</comment>
<dbReference type="AlphaFoldDB" id="A0A7X1F6X0"/>
<keyword evidence="4" id="KW-1185">Reference proteome</keyword>
<dbReference type="EMBL" id="JACLAU010000007">
    <property type="protein sequence ID" value="MBC2651480.1"/>
    <property type="molecule type" value="Genomic_DNA"/>
</dbReference>
<evidence type="ECO:0000256" key="1">
    <source>
        <dbReference type="SAM" id="MobiDB-lite"/>
    </source>
</evidence>
<proteinExistence type="predicted"/>
<feature type="region of interest" description="Disordered" evidence="1">
    <location>
        <begin position="112"/>
        <end position="132"/>
    </location>
</feature>
<evidence type="ECO:0000313" key="4">
    <source>
        <dbReference type="Proteomes" id="UP000520156"/>
    </source>
</evidence>
<organism evidence="3 4">
    <name type="scientific">Novosphingobium aerophilum</name>
    <dbReference type="NCBI Taxonomy" id="2839843"/>
    <lineage>
        <taxon>Bacteria</taxon>
        <taxon>Pseudomonadati</taxon>
        <taxon>Pseudomonadota</taxon>
        <taxon>Alphaproteobacteria</taxon>
        <taxon>Sphingomonadales</taxon>
        <taxon>Sphingomonadaceae</taxon>
        <taxon>Novosphingobium</taxon>
    </lineage>
</organism>
<protein>
    <submittedName>
        <fullName evidence="3">Uncharacterized protein</fullName>
    </submittedName>
</protein>